<evidence type="ECO:0000256" key="1">
    <source>
        <dbReference type="SAM" id="Coils"/>
    </source>
</evidence>
<feature type="transmembrane region" description="Helical" evidence="2">
    <location>
        <begin position="127"/>
        <end position="155"/>
    </location>
</feature>
<feature type="coiled-coil region" evidence="1">
    <location>
        <begin position="300"/>
        <end position="335"/>
    </location>
</feature>
<dbReference type="RefSeq" id="WP_308454756.1">
    <property type="nucleotide sequence ID" value="NZ_JAJEQR010000062.1"/>
</dbReference>
<feature type="transmembrane region" description="Helical" evidence="2">
    <location>
        <begin position="194"/>
        <end position="213"/>
    </location>
</feature>
<protein>
    <submittedName>
        <fullName evidence="3">ABC transporter permease</fullName>
    </submittedName>
</protein>
<dbReference type="Proteomes" id="UP001198182">
    <property type="component" value="Unassembled WGS sequence"/>
</dbReference>
<sequence>MEKIFALRQRLKQFFGKYDIYLLPILKFLVMLVVLFLINENLGYMDFLTRLPVMLILALICCLLPWSVMSFVVAAFTLLHLTALSWEASGIFVVFLFLAALMQYLFLPGFSIVIVLIPAAYYLHIPYVVPMILGLVGGAMSFIPAGMGVFAYYFLNCVQRNAGFLADSSSQGDMLETIAQHLTQLLSGLRDNSLMLLSIVAFCVVTALIQGIRRLSSDYAPYVAILIGAVANVLIFMLGGFTLNISVPYMDMALGTVFAVLIALIAQFWLVAVDYSRTEYLQYEDDDYIYYVKAVPKIAVTRQEIKVQEINARIQDDEDEDIRETLNILNSLEDEDK</sequence>
<dbReference type="EMBL" id="JAJEQR010000062">
    <property type="protein sequence ID" value="MCC2232348.1"/>
    <property type="molecule type" value="Genomic_DNA"/>
</dbReference>
<dbReference type="AlphaFoldDB" id="A0AAE3ECQ0"/>
<keyword evidence="2" id="KW-0472">Membrane</keyword>
<keyword evidence="1" id="KW-0175">Coiled coil</keyword>
<gene>
    <name evidence="3" type="ORF">LKD81_15340</name>
</gene>
<evidence type="ECO:0000313" key="3">
    <source>
        <dbReference type="EMBL" id="MCC2232348.1"/>
    </source>
</evidence>
<keyword evidence="2" id="KW-0812">Transmembrane</keyword>
<feature type="transmembrane region" description="Helical" evidence="2">
    <location>
        <begin position="20"/>
        <end position="39"/>
    </location>
</feature>
<feature type="transmembrane region" description="Helical" evidence="2">
    <location>
        <begin position="91"/>
        <end position="121"/>
    </location>
</feature>
<evidence type="ECO:0000313" key="4">
    <source>
        <dbReference type="Proteomes" id="UP001198182"/>
    </source>
</evidence>
<organism evidence="3 4">
    <name type="scientific">Hominifimenecus microfluidus</name>
    <dbReference type="NCBI Taxonomy" id="2885348"/>
    <lineage>
        <taxon>Bacteria</taxon>
        <taxon>Bacillati</taxon>
        <taxon>Bacillota</taxon>
        <taxon>Clostridia</taxon>
        <taxon>Lachnospirales</taxon>
        <taxon>Lachnospiraceae</taxon>
        <taxon>Hominifimenecus</taxon>
    </lineage>
</organism>
<accession>A0AAE3ECQ0</accession>
<evidence type="ECO:0000256" key="2">
    <source>
        <dbReference type="SAM" id="Phobius"/>
    </source>
</evidence>
<feature type="transmembrane region" description="Helical" evidence="2">
    <location>
        <begin position="219"/>
        <end position="241"/>
    </location>
</feature>
<comment type="caution">
    <text evidence="3">The sequence shown here is derived from an EMBL/GenBank/DDBJ whole genome shotgun (WGS) entry which is preliminary data.</text>
</comment>
<keyword evidence="2" id="KW-1133">Transmembrane helix</keyword>
<proteinExistence type="predicted"/>
<feature type="transmembrane region" description="Helical" evidence="2">
    <location>
        <begin position="253"/>
        <end position="272"/>
    </location>
</feature>
<reference evidence="3" key="1">
    <citation type="submission" date="2021-10" db="EMBL/GenBank/DDBJ databases">
        <title>Anaerobic single-cell dispensing facilitates the cultivation of human gut bacteria.</title>
        <authorList>
            <person name="Afrizal A."/>
        </authorList>
    </citation>
    <scope>NUCLEOTIDE SEQUENCE</scope>
    <source>
        <strain evidence="3">CLA-AA-H215</strain>
    </source>
</reference>
<feature type="transmembrane region" description="Helical" evidence="2">
    <location>
        <begin position="51"/>
        <end position="79"/>
    </location>
</feature>
<keyword evidence="4" id="KW-1185">Reference proteome</keyword>
<name>A0AAE3ECQ0_9FIRM</name>